<protein>
    <submittedName>
        <fullName evidence="6">Beta-galactosidase, GH1 family</fullName>
    </submittedName>
</protein>
<gene>
    <name evidence="6" type="ORF">OZSIB_0229</name>
</gene>
<dbReference type="Pfam" id="PF00232">
    <property type="entry name" value="Glyco_hydro_1"/>
    <property type="match status" value="2"/>
</dbReference>
<name>A0A367ZMK7_9BACT</name>
<dbReference type="PANTHER" id="PTHR10353:SF209">
    <property type="entry name" value="GALACTOLIPID GALACTOSYLTRANSFERASE SFR2, CHLOROPLASTIC"/>
    <property type="match status" value="1"/>
</dbReference>
<dbReference type="AlphaFoldDB" id="A0A367ZMK7"/>
<dbReference type="GO" id="GO:0008422">
    <property type="term" value="F:beta-glucosidase activity"/>
    <property type="evidence" value="ECO:0007669"/>
    <property type="project" value="TreeGrafter"/>
</dbReference>
<evidence type="ECO:0000256" key="4">
    <source>
        <dbReference type="RuleBase" id="RU003690"/>
    </source>
</evidence>
<dbReference type="GO" id="GO:0005975">
    <property type="term" value="P:carbohydrate metabolic process"/>
    <property type="evidence" value="ECO:0007669"/>
    <property type="project" value="InterPro"/>
</dbReference>
<evidence type="ECO:0000313" key="6">
    <source>
        <dbReference type="EMBL" id="RCK79358.1"/>
    </source>
</evidence>
<evidence type="ECO:0000256" key="2">
    <source>
        <dbReference type="ARBA" id="ARBA00022801"/>
    </source>
</evidence>
<dbReference type="SUPFAM" id="SSF51445">
    <property type="entry name" value="(Trans)glycosidases"/>
    <property type="match status" value="1"/>
</dbReference>
<organism evidence="6 7">
    <name type="scientific">Candidatus Ozemobacter sibiricus</name>
    <dbReference type="NCBI Taxonomy" id="2268124"/>
    <lineage>
        <taxon>Bacteria</taxon>
        <taxon>Candidatus Ozemobacteria</taxon>
        <taxon>Candidatus Ozemobacterales</taxon>
        <taxon>Candidatus Ozemobacteraceae</taxon>
        <taxon>Candidatus Ozemobacter</taxon>
    </lineage>
</organism>
<evidence type="ECO:0000256" key="5">
    <source>
        <dbReference type="SAM" id="MobiDB-lite"/>
    </source>
</evidence>
<accession>A0A367ZMK7</accession>
<dbReference type="InterPro" id="IPR001360">
    <property type="entry name" value="Glyco_hydro_1"/>
</dbReference>
<evidence type="ECO:0000256" key="3">
    <source>
        <dbReference type="ARBA" id="ARBA00023295"/>
    </source>
</evidence>
<proteinExistence type="inferred from homology"/>
<reference evidence="6 7" key="1">
    <citation type="submission" date="2018-05" db="EMBL/GenBank/DDBJ databases">
        <title>A metagenomic window into the 2 km-deep terrestrial subsurface aquifer revealed taxonomically and functionally diverse microbial community comprising novel uncultured bacterial lineages.</title>
        <authorList>
            <person name="Kadnikov V.V."/>
            <person name="Mardanov A.V."/>
            <person name="Beletsky A.V."/>
            <person name="Banks D."/>
            <person name="Pimenov N.V."/>
            <person name="Frank Y.A."/>
            <person name="Karnachuk O.V."/>
            <person name="Ravin N.V."/>
        </authorList>
    </citation>
    <scope>NUCLEOTIDE SEQUENCE [LARGE SCALE GENOMIC DNA]</scope>
    <source>
        <strain evidence="6">BY5</strain>
    </source>
</reference>
<evidence type="ECO:0000313" key="7">
    <source>
        <dbReference type="Proteomes" id="UP000252355"/>
    </source>
</evidence>
<comment type="similarity">
    <text evidence="1 4">Belongs to the glycosyl hydrolase 1 family.</text>
</comment>
<dbReference type="Gene3D" id="3.20.20.80">
    <property type="entry name" value="Glycosidases"/>
    <property type="match status" value="1"/>
</dbReference>
<dbReference type="Proteomes" id="UP000252355">
    <property type="component" value="Unassembled WGS sequence"/>
</dbReference>
<dbReference type="PROSITE" id="PS51257">
    <property type="entry name" value="PROKAR_LIPOPROTEIN"/>
    <property type="match status" value="1"/>
</dbReference>
<dbReference type="InterPro" id="IPR017853">
    <property type="entry name" value="GH"/>
</dbReference>
<dbReference type="EMBL" id="QOQW01000014">
    <property type="protein sequence ID" value="RCK79358.1"/>
    <property type="molecule type" value="Genomic_DNA"/>
</dbReference>
<feature type="region of interest" description="Disordered" evidence="5">
    <location>
        <begin position="187"/>
        <end position="227"/>
    </location>
</feature>
<comment type="caution">
    <text evidence="6">The sequence shown here is derived from an EMBL/GenBank/DDBJ whole genome shotgun (WGS) entry which is preliminary data.</text>
</comment>
<feature type="compositionally biased region" description="Low complexity" evidence="5">
    <location>
        <begin position="197"/>
        <end position="222"/>
    </location>
</feature>
<keyword evidence="3" id="KW-0326">Glycosidase</keyword>
<evidence type="ECO:0000256" key="1">
    <source>
        <dbReference type="ARBA" id="ARBA00010838"/>
    </source>
</evidence>
<sequence>MMTVRSSPRRMVLLLVAVGFGCLMIERGAWATTDETCASPPSTWRERLAAFETVWATHLTWRFLADPRAGRDVWEWMNRHQEPVRSLIASQWRATRPTEHSLRATAEVERRIDDLCRQIAGLAPAARAAALEEIGRWADWPGRAPLEARGVAALVAALTAHEQAAALHDPHPPAELVRARAALAARWREQRPGRAPASQAANQATNQVTNQTTNQATSQAASRVVRPSDGDFPALRAWFRGHCRSIEPARTPDGTPVFLMVFGRRPGLLPDHDEKPTPPRSAFPPGFLWGVSTAGYQYEGPNPGSIWATHEQAGKTAEPLRRAADGLHRFEEDIKLAAGMGLNAFRTSIEWSRIEPQPGVIDPAGVAYYRRFFTTMRQHGLTPVVTLIHFSWPQWFEDLGGWTSEAGVRAFVRYVDFVSREFGPLVDWWLTFNEPPVVFIAGYVLGISAPGQKNPLQALAVCRAWIRCHKLAYRIIHGNDPVARVSWNNYTGTYQFGNLFQIHLSVEGTAGSTPATASEAASVSRLQREIEDHWLADELAQRRSGRQRYLDYIGIDYYCRWRLPGGFTEAYSWEPYPEGLYDTLKNYHRWFRLPVLIAENGLATRDLAPRADGWTREAFLVQHIKQVQRALRDGIPVLGYIHWSITDNYEWGSYTPRFGLYSVDCRREDFTRVPTPAVEAYRRVVAAGGVTPDLEAAYPPPPPRP</sequence>
<keyword evidence="2" id="KW-0378">Hydrolase</keyword>
<dbReference type="PANTHER" id="PTHR10353">
    <property type="entry name" value="GLYCOSYL HYDROLASE"/>
    <property type="match status" value="1"/>
</dbReference>
<dbReference type="PRINTS" id="PR00131">
    <property type="entry name" value="GLHYDRLASE1"/>
</dbReference>